<dbReference type="InterPro" id="IPR051611">
    <property type="entry name" value="ECF_transporter_component"/>
</dbReference>
<dbReference type="STRING" id="1197717.BED41_00825"/>
<dbReference type="Proteomes" id="UP000093044">
    <property type="component" value="Chromosome"/>
</dbReference>
<evidence type="ECO:0000256" key="4">
    <source>
        <dbReference type="ARBA" id="ARBA00022989"/>
    </source>
</evidence>
<evidence type="ECO:0000256" key="3">
    <source>
        <dbReference type="ARBA" id="ARBA00022692"/>
    </source>
</evidence>
<dbReference type="GO" id="GO:0005886">
    <property type="term" value="C:plasma membrane"/>
    <property type="evidence" value="ECO:0007669"/>
    <property type="project" value="UniProtKB-ARBA"/>
</dbReference>
<keyword evidence="8" id="KW-1185">Reference proteome</keyword>
<name>A0A1B2I1E5_9BACT</name>
<evidence type="ECO:0008006" key="9">
    <source>
        <dbReference type="Google" id="ProtNLM"/>
    </source>
</evidence>
<sequence>MNGLFDCAGGNGFIYRLNPSVKILLAFAAGMAAFAVRSISGALFIASLTVAAAALSGLGRKALSMALLLVKISALLFVIQLLCVQSGETFFSVGPVRVTDEGLRFSLLMAAKLIAASLPLMLALSATKRGDLANSLVQNCRLPYRYAFALTATLKFIPTLAAEMAQVMEAQRARGVDFEVRNPIKKAALIAPLCLPLLLSCVRKIENSAVAAQLRGFELRRRDSGYKSYAIGIKEAAATAVSAVTLSVALLL</sequence>
<proteinExistence type="predicted"/>
<keyword evidence="3 6" id="KW-0812">Transmembrane</keyword>
<accession>A0A1B2I1E5</accession>
<dbReference type="InterPro" id="IPR003339">
    <property type="entry name" value="ABC/ECF_trnsptr_transmembrane"/>
</dbReference>
<keyword evidence="5 6" id="KW-0472">Membrane</keyword>
<evidence type="ECO:0000313" key="7">
    <source>
        <dbReference type="EMBL" id="ANZ43772.1"/>
    </source>
</evidence>
<dbReference type="CDD" id="cd16914">
    <property type="entry name" value="EcfT"/>
    <property type="match status" value="1"/>
</dbReference>
<dbReference type="AlphaFoldDB" id="A0A1B2I1E5"/>
<evidence type="ECO:0000256" key="6">
    <source>
        <dbReference type="SAM" id="Phobius"/>
    </source>
</evidence>
<dbReference type="OrthoDB" id="6400at2"/>
<feature type="transmembrane region" description="Helical" evidence="6">
    <location>
        <begin position="229"/>
        <end position="251"/>
    </location>
</feature>
<protein>
    <recommendedName>
        <fullName evidence="9">Energy-coupling factor transporter transmembrane protein EcfT</fullName>
    </recommendedName>
</protein>
<keyword evidence="4 6" id="KW-1133">Transmembrane helix</keyword>
<feature type="transmembrane region" description="Helical" evidence="6">
    <location>
        <begin position="102"/>
        <end position="124"/>
    </location>
</feature>
<gene>
    <name evidence="7" type="ORF">BED41_00825</name>
</gene>
<evidence type="ECO:0000313" key="8">
    <source>
        <dbReference type="Proteomes" id="UP000093044"/>
    </source>
</evidence>
<dbReference type="GeneID" id="83056394"/>
<dbReference type="KEGG" id="cpor:BED41_00825"/>
<evidence type="ECO:0000256" key="5">
    <source>
        <dbReference type="ARBA" id="ARBA00023136"/>
    </source>
</evidence>
<evidence type="ECO:0000256" key="2">
    <source>
        <dbReference type="ARBA" id="ARBA00022475"/>
    </source>
</evidence>
<dbReference type="EMBL" id="CP016757">
    <property type="protein sequence ID" value="ANZ43772.1"/>
    <property type="molecule type" value="Genomic_DNA"/>
</dbReference>
<dbReference type="PANTHER" id="PTHR34857:SF2">
    <property type="entry name" value="SLL0384 PROTEIN"/>
    <property type="match status" value="1"/>
</dbReference>
<organism evidence="7 8">
    <name type="scientific">Cloacibacillus porcorum</name>
    <dbReference type="NCBI Taxonomy" id="1197717"/>
    <lineage>
        <taxon>Bacteria</taxon>
        <taxon>Thermotogati</taxon>
        <taxon>Synergistota</taxon>
        <taxon>Synergistia</taxon>
        <taxon>Synergistales</taxon>
        <taxon>Synergistaceae</taxon>
        <taxon>Cloacibacillus</taxon>
    </lineage>
</organism>
<comment type="subcellular location">
    <subcellularLocation>
        <location evidence="1">Membrane</location>
        <topology evidence="1">Multi-pass membrane protein</topology>
    </subcellularLocation>
</comment>
<reference evidence="7" key="1">
    <citation type="submission" date="2016-08" db="EMBL/GenBank/DDBJ databases">
        <title>Complete genome of Cloacibacillus porcorum.</title>
        <authorList>
            <person name="Looft T."/>
            <person name="Bayles D.O."/>
            <person name="Alt D.P."/>
        </authorList>
    </citation>
    <scope>NUCLEOTIDE SEQUENCE [LARGE SCALE GENOMIC DNA]</scope>
    <source>
        <strain evidence="7">CL-84</strain>
    </source>
</reference>
<dbReference type="PANTHER" id="PTHR34857">
    <property type="entry name" value="SLL0384 PROTEIN"/>
    <property type="match status" value="1"/>
</dbReference>
<feature type="transmembrane region" description="Helical" evidence="6">
    <location>
        <begin position="62"/>
        <end position="82"/>
    </location>
</feature>
<keyword evidence="2" id="KW-1003">Cell membrane</keyword>
<dbReference type="RefSeq" id="WP_066741849.1">
    <property type="nucleotide sequence ID" value="NZ_CP016757.1"/>
</dbReference>
<feature type="transmembrane region" description="Helical" evidence="6">
    <location>
        <begin position="23"/>
        <end position="55"/>
    </location>
</feature>
<evidence type="ECO:0000256" key="1">
    <source>
        <dbReference type="ARBA" id="ARBA00004141"/>
    </source>
</evidence>
<dbReference type="Pfam" id="PF02361">
    <property type="entry name" value="CbiQ"/>
    <property type="match status" value="1"/>
</dbReference>